<dbReference type="EMBL" id="UNOZ01000020">
    <property type="protein sequence ID" value="SYX90673.1"/>
    <property type="molecule type" value="Genomic_DNA"/>
</dbReference>
<reference evidence="3" key="1">
    <citation type="submission" date="2018-08" db="EMBL/GenBank/DDBJ databases">
        <authorList>
            <person name="Blom J."/>
        </authorList>
    </citation>
    <scope>NUCLEOTIDE SEQUENCE [LARGE SCALE GENOMIC DNA]</scope>
    <source>
        <strain evidence="3">CCOS 865</strain>
    </source>
</reference>
<evidence type="ECO:0000313" key="3">
    <source>
        <dbReference type="Proteomes" id="UP000263595"/>
    </source>
</evidence>
<dbReference type="Proteomes" id="UP000263595">
    <property type="component" value="Unassembled WGS sequence"/>
</dbReference>
<proteinExistence type="predicted"/>
<accession>A0A383RV70</accession>
<name>A0A383RV70_9PSED</name>
<gene>
    <name evidence="2" type="ORF">CCOS865_02940</name>
</gene>
<evidence type="ECO:0000256" key="1">
    <source>
        <dbReference type="SAM" id="MobiDB-lite"/>
    </source>
</evidence>
<keyword evidence="3" id="KW-1185">Reference proteome</keyword>
<feature type="region of interest" description="Disordered" evidence="1">
    <location>
        <begin position="20"/>
        <end position="49"/>
    </location>
</feature>
<evidence type="ECO:0000313" key="2">
    <source>
        <dbReference type="EMBL" id="SYX90673.1"/>
    </source>
</evidence>
<protein>
    <submittedName>
        <fullName evidence="2">Uncharacterized protein</fullName>
    </submittedName>
</protein>
<dbReference type="AlphaFoldDB" id="A0A383RV70"/>
<organism evidence="2 3">
    <name type="scientific">Pseudomonas reidholzensis</name>
    <dbReference type="NCBI Taxonomy" id="1785162"/>
    <lineage>
        <taxon>Bacteria</taxon>
        <taxon>Pseudomonadati</taxon>
        <taxon>Pseudomonadota</taxon>
        <taxon>Gammaproteobacteria</taxon>
        <taxon>Pseudomonadales</taxon>
        <taxon>Pseudomonadaceae</taxon>
        <taxon>Pseudomonas</taxon>
    </lineage>
</organism>
<sequence>MNYATYYYADTYTWRFSQSRSGQPAASVRSISGGDAAKEPNLTICRTPR</sequence>